<feature type="domain" description="Alpha-glycerophosphate oxidase C-terminal" evidence="8">
    <location>
        <begin position="416"/>
        <end position="540"/>
    </location>
</feature>
<dbReference type="Gene3D" id="3.30.9.10">
    <property type="entry name" value="D-Amino Acid Oxidase, subunit A, domain 2"/>
    <property type="match status" value="1"/>
</dbReference>
<evidence type="ECO:0000256" key="6">
    <source>
        <dbReference type="SAM" id="MobiDB-lite"/>
    </source>
</evidence>
<feature type="region of interest" description="Disordered" evidence="6">
    <location>
        <begin position="554"/>
        <end position="581"/>
    </location>
</feature>
<evidence type="ECO:0000259" key="8">
    <source>
        <dbReference type="Pfam" id="PF16901"/>
    </source>
</evidence>
<organism evidence="9">
    <name type="scientific">freshwater metagenome</name>
    <dbReference type="NCBI Taxonomy" id="449393"/>
    <lineage>
        <taxon>unclassified sequences</taxon>
        <taxon>metagenomes</taxon>
        <taxon>ecological metagenomes</taxon>
    </lineage>
</organism>
<comment type="cofactor">
    <cofactor evidence="1">
        <name>FAD</name>
        <dbReference type="ChEBI" id="CHEBI:57692"/>
    </cofactor>
</comment>
<accession>A0A6J7KD92</accession>
<comment type="similarity">
    <text evidence="2">Belongs to the FAD-dependent glycerol-3-phosphate dehydrogenase family.</text>
</comment>
<keyword evidence="5" id="KW-0560">Oxidoreductase</keyword>
<dbReference type="Gene3D" id="3.50.50.60">
    <property type="entry name" value="FAD/NAD(P)-binding domain"/>
    <property type="match status" value="1"/>
</dbReference>
<dbReference type="GO" id="GO:0046168">
    <property type="term" value="P:glycerol-3-phosphate catabolic process"/>
    <property type="evidence" value="ECO:0007669"/>
    <property type="project" value="TreeGrafter"/>
</dbReference>
<proteinExistence type="inferred from homology"/>
<feature type="compositionally biased region" description="Basic and acidic residues" evidence="6">
    <location>
        <begin position="570"/>
        <end position="581"/>
    </location>
</feature>
<dbReference type="Pfam" id="PF16901">
    <property type="entry name" value="DAO_C"/>
    <property type="match status" value="1"/>
</dbReference>
<dbReference type="AlphaFoldDB" id="A0A6J7KD92"/>
<dbReference type="Gene3D" id="1.10.8.870">
    <property type="entry name" value="Alpha-glycerophosphate oxidase, cap domain"/>
    <property type="match status" value="1"/>
</dbReference>
<sequence length="581" mass="62685">MTSLFGAHTNPPSPGADNLAGRLDPAYRLASWDRLRAGVDLLVIGGGVTGCGIALDAALRGLRVGLVEQRDFAAGTSSRSSKLVHGGLRYLEQLNFPLVREALRERSLLLDRLAPHLVTPLPFLYPLSHRLWERPYVGAGLTLYDTLGGLQPSVPRHSHLSKGAALRTFPSLRPDTLAGAIRYHDAQVDDARHTIELARTAAAHGASLVSAARVTEIVRDGDRVVGARVHDMNTDTVNEVSARVVVNATGVWAGRTEQLAGVTSPIRMRPSKGVHIVVPRDRIDASVALITKTPTSVLFVLPWGRSWVIGTTDTPWRHGLSHPTTTHADLTYLLGQANAVLTSHLTESDVIGAYAGLRPLVDTEGLRESEISREHTVRRPLPGLVTIAGGKYTTYRVMAQDAVDRCSEDLGELPASSTADVPLIGAAEPEDVLIAARGHRATAHLDDVNLDRLSRRYGRLLPELLDVVVANPRLAREIPGGAGTLGVEVVHAASHEGALRLDDVLTRRTRLYLEAGDRGVVAARHVAKLMGSVLGWGRSTRSAEISRYHERVSTELEAQSAPDDDAAAAIRERSRDPRAWG</sequence>
<dbReference type="InterPro" id="IPR038299">
    <property type="entry name" value="DAO_C_sf"/>
</dbReference>
<dbReference type="Pfam" id="PF01266">
    <property type="entry name" value="DAO"/>
    <property type="match status" value="1"/>
</dbReference>
<dbReference type="PANTHER" id="PTHR11985:SF31">
    <property type="entry name" value="GLYCEROL-3-PHOSPHATE DEHYDROGENASE 2"/>
    <property type="match status" value="1"/>
</dbReference>
<dbReference type="InterPro" id="IPR036188">
    <property type="entry name" value="FAD/NAD-bd_sf"/>
</dbReference>
<dbReference type="PROSITE" id="PS00978">
    <property type="entry name" value="FAD_G3PDH_2"/>
    <property type="match status" value="1"/>
</dbReference>
<evidence type="ECO:0000256" key="1">
    <source>
        <dbReference type="ARBA" id="ARBA00001974"/>
    </source>
</evidence>
<evidence type="ECO:0000313" key="9">
    <source>
        <dbReference type="EMBL" id="CAB4952863.1"/>
    </source>
</evidence>
<evidence type="ECO:0000256" key="3">
    <source>
        <dbReference type="ARBA" id="ARBA00022630"/>
    </source>
</evidence>
<protein>
    <submittedName>
        <fullName evidence="9">Unannotated protein</fullName>
    </submittedName>
</protein>
<dbReference type="PANTHER" id="PTHR11985">
    <property type="entry name" value="GLYCEROL-3-PHOSPHATE DEHYDROGENASE"/>
    <property type="match status" value="1"/>
</dbReference>
<gene>
    <name evidence="9" type="ORF">UFOPK3752_01771</name>
</gene>
<evidence type="ECO:0000256" key="5">
    <source>
        <dbReference type="ARBA" id="ARBA00023002"/>
    </source>
</evidence>
<evidence type="ECO:0000256" key="4">
    <source>
        <dbReference type="ARBA" id="ARBA00022827"/>
    </source>
</evidence>
<name>A0A6J7KD92_9ZZZZ</name>
<dbReference type="SUPFAM" id="SSF51905">
    <property type="entry name" value="FAD/NAD(P)-binding domain"/>
    <property type="match status" value="1"/>
</dbReference>
<keyword evidence="4" id="KW-0274">FAD</keyword>
<dbReference type="InterPro" id="IPR000447">
    <property type="entry name" value="G3P_DH_FAD-dep"/>
</dbReference>
<reference evidence="9" key="1">
    <citation type="submission" date="2020-05" db="EMBL/GenBank/DDBJ databases">
        <authorList>
            <person name="Chiriac C."/>
            <person name="Salcher M."/>
            <person name="Ghai R."/>
            <person name="Kavagutti S V."/>
        </authorList>
    </citation>
    <scope>NUCLEOTIDE SEQUENCE</scope>
</reference>
<keyword evidence="3" id="KW-0285">Flavoprotein</keyword>
<dbReference type="InterPro" id="IPR031656">
    <property type="entry name" value="DAO_C"/>
</dbReference>
<evidence type="ECO:0000259" key="7">
    <source>
        <dbReference type="Pfam" id="PF01266"/>
    </source>
</evidence>
<feature type="domain" description="FAD dependent oxidoreductase" evidence="7">
    <location>
        <begin position="40"/>
        <end position="364"/>
    </location>
</feature>
<dbReference type="EMBL" id="CAFBND010000090">
    <property type="protein sequence ID" value="CAB4952863.1"/>
    <property type="molecule type" value="Genomic_DNA"/>
</dbReference>
<dbReference type="PROSITE" id="PS00977">
    <property type="entry name" value="FAD_G3PDH_1"/>
    <property type="match status" value="1"/>
</dbReference>
<evidence type="ECO:0000256" key="2">
    <source>
        <dbReference type="ARBA" id="ARBA00007330"/>
    </source>
</evidence>
<dbReference type="PRINTS" id="PR01001">
    <property type="entry name" value="FADG3PDH"/>
</dbReference>
<dbReference type="GO" id="GO:0004368">
    <property type="term" value="F:glycerol-3-phosphate dehydrogenase (quinone) activity"/>
    <property type="evidence" value="ECO:0007669"/>
    <property type="project" value="InterPro"/>
</dbReference>
<dbReference type="InterPro" id="IPR006076">
    <property type="entry name" value="FAD-dep_OxRdtase"/>
</dbReference>